<sequence>MSPLTHQSPETSATSVAEESKVHTSLVVDAPSVAVTTIEPHATFRAIDWKELYAYRDLLWFLTWRNIKVRYAQSALGIGWALIQPLFQMVVFTIVFGKLAGIESEGVDYALFSFVALVPWTYFSNALIDGVDSLISNGAMLGKIYFPRLVLPFSTVLAKLLDFAIAMVVCLLLLIWYQVGITWSVCIIPLLTILMVMTATGASCWLTALAIQYRDVKYAMNFLVQLFMYAAPVVYPTSLIPEQYQVYYALNPMVGIIEGFRASLLGTLEMPWTFILTGSVTSSLLLISGIYYYRSREKLFADVA</sequence>
<keyword evidence="7 9" id="KW-1133">Transmembrane helix</keyword>
<evidence type="ECO:0000313" key="11">
    <source>
        <dbReference type="EMBL" id="QDT63297.1"/>
    </source>
</evidence>
<dbReference type="RefSeq" id="WP_145259506.1">
    <property type="nucleotide sequence ID" value="NZ_CP036316.1"/>
</dbReference>
<dbReference type="EMBL" id="CP036316">
    <property type="protein sequence ID" value="QDT63297.1"/>
    <property type="molecule type" value="Genomic_DNA"/>
</dbReference>
<dbReference type="PANTHER" id="PTHR30413:SF8">
    <property type="entry name" value="TRANSPORT PERMEASE PROTEIN"/>
    <property type="match status" value="1"/>
</dbReference>
<evidence type="ECO:0000256" key="2">
    <source>
        <dbReference type="ARBA" id="ARBA00007783"/>
    </source>
</evidence>
<keyword evidence="6 9" id="KW-0812">Transmembrane</keyword>
<feature type="transmembrane region" description="Helical" evidence="9">
    <location>
        <begin position="181"/>
        <end position="206"/>
    </location>
</feature>
<dbReference type="PROSITE" id="PS51012">
    <property type="entry name" value="ABC_TM2"/>
    <property type="match status" value="1"/>
</dbReference>
<evidence type="ECO:0000256" key="7">
    <source>
        <dbReference type="ARBA" id="ARBA00022989"/>
    </source>
</evidence>
<evidence type="ECO:0000313" key="12">
    <source>
        <dbReference type="Proteomes" id="UP000319976"/>
    </source>
</evidence>
<protein>
    <recommendedName>
        <fullName evidence="9">Transport permease protein</fullName>
    </recommendedName>
</protein>
<evidence type="ECO:0000256" key="3">
    <source>
        <dbReference type="ARBA" id="ARBA00022448"/>
    </source>
</evidence>
<gene>
    <name evidence="11" type="primary">tagG</name>
    <name evidence="11" type="ORF">V22_05170</name>
</gene>
<keyword evidence="5" id="KW-0997">Cell inner membrane</keyword>
<keyword evidence="8 9" id="KW-0472">Membrane</keyword>
<name>A0A517T4J3_9PLAN</name>
<dbReference type="OrthoDB" id="9786910at2"/>
<feature type="transmembrane region" description="Helical" evidence="9">
    <location>
        <begin position="109"/>
        <end position="128"/>
    </location>
</feature>
<dbReference type="AlphaFoldDB" id="A0A517T4J3"/>
<dbReference type="GO" id="GO:0140359">
    <property type="term" value="F:ABC-type transporter activity"/>
    <property type="evidence" value="ECO:0007669"/>
    <property type="project" value="InterPro"/>
</dbReference>
<dbReference type="Proteomes" id="UP000319976">
    <property type="component" value="Chromosome"/>
</dbReference>
<organism evidence="11 12">
    <name type="scientific">Calycomorphotria hydatis</name>
    <dbReference type="NCBI Taxonomy" id="2528027"/>
    <lineage>
        <taxon>Bacteria</taxon>
        <taxon>Pseudomonadati</taxon>
        <taxon>Planctomycetota</taxon>
        <taxon>Planctomycetia</taxon>
        <taxon>Planctomycetales</taxon>
        <taxon>Planctomycetaceae</taxon>
        <taxon>Calycomorphotria</taxon>
    </lineage>
</organism>
<dbReference type="PANTHER" id="PTHR30413">
    <property type="entry name" value="INNER MEMBRANE TRANSPORT PERMEASE"/>
    <property type="match status" value="1"/>
</dbReference>
<evidence type="ECO:0000256" key="1">
    <source>
        <dbReference type="ARBA" id="ARBA00004429"/>
    </source>
</evidence>
<dbReference type="KEGG" id="chya:V22_05170"/>
<feature type="domain" description="ABC transmembrane type-2" evidence="10">
    <location>
        <begin position="76"/>
        <end position="296"/>
    </location>
</feature>
<keyword evidence="12" id="KW-1185">Reference proteome</keyword>
<dbReference type="GO" id="GO:0015920">
    <property type="term" value="P:lipopolysaccharide transport"/>
    <property type="evidence" value="ECO:0007669"/>
    <property type="project" value="TreeGrafter"/>
</dbReference>
<dbReference type="Pfam" id="PF01061">
    <property type="entry name" value="ABC2_membrane"/>
    <property type="match status" value="1"/>
</dbReference>
<dbReference type="InterPro" id="IPR047817">
    <property type="entry name" value="ABC2_TM_bact-type"/>
</dbReference>
<reference evidence="11 12" key="1">
    <citation type="submission" date="2019-02" db="EMBL/GenBank/DDBJ databases">
        <title>Deep-cultivation of Planctomycetes and their phenomic and genomic characterization uncovers novel biology.</title>
        <authorList>
            <person name="Wiegand S."/>
            <person name="Jogler M."/>
            <person name="Boedeker C."/>
            <person name="Pinto D."/>
            <person name="Vollmers J."/>
            <person name="Rivas-Marin E."/>
            <person name="Kohn T."/>
            <person name="Peeters S.H."/>
            <person name="Heuer A."/>
            <person name="Rast P."/>
            <person name="Oberbeckmann S."/>
            <person name="Bunk B."/>
            <person name="Jeske O."/>
            <person name="Meyerdierks A."/>
            <person name="Storesund J.E."/>
            <person name="Kallscheuer N."/>
            <person name="Luecker S."/>
            <person name="Lage O.M."/>
            <person name="Pohl T."/>
            <person name="Merkel B.J."/>
            <person name="Hornburger P."/>
            <person name="Mueller R.-W."/>
            <person name="Bruemmer F."/>
            <person name="Labrenz M."/>
            <person name="Spormann A.M."/>
            <person name="Op den Camp H."/>
            <person name="Overmann J."/>
            <person name="Amann R."/>
            <person name="Jetten M.S.M."/>
            <person name="Mascher T."/>
            <person name="Medema M.H."/>
            <person name="Devos D.P."/>
            <person name="Kaster A.-K."/>
            <person name="Ovreas L."/>
            <person name="Rohde M."/>
            <person name="Galperin M.Y."/>
            <person name="Jogler C."/>
        </authorList>
    </citation>
    <scope>NUCLEOTIDE SEQUENCE [LARGE SCALE GENOMIC DNA]</scope>
    <source>
        <strain evidence="11 12">V22</strain>
    </source>
</reference>
<feature type="transmembrane region" description="Helical" evidence="9">
    <location>
        <begin position="272"/>
        <end position="293"/>
    </location>
</feature>
<evidence type="ECO:0000256" key="8">
    <source>
        <dbReference type="ARBA" id="ARBA00023136"/>
    </source>
</evidence>
<evidence type="ECO:0000256" key="6">
    <source>
        <dbReference type="ARBA" id="ARBA00022692"/>
    </source>
</evidence>
<proteinExistence type="inferred from homology"/>
<evidence type="ECO:0000259" key="10">
    <source>
        <dbReference type="PROSITE" id="PS51012"/>
    </source>
</evidence>
<keyword evidence="4 9" id="KW-1003">Cell membrane</keyword>
<keyword evidence="3 9" id="KW-0813">Transport</keyword>
<feature type="transmembrane region" description="Helical" evidence="9">
    <location>
        <begin position="149"/>
        <end position="175"/>
    </location>
</feature>
<accession>A0A517T4J3</accession>
<comment type="subcellular location">
    <subcellularLocation>
        <location evidence="1">Cell inner membrane</location>
        <topology evidence="1">Multi-pass membrane protein</topology>
    </subcellularLocation>
    <subcellularLocation>
        <location evidence="9">Cell membrane</location>
        <topology evidence="9">Multi-pass membrane protein</topology>
    </subcellularLocation>
</comment>
<evidence type="ECO:0000256" key="9">
    <source>
        <dbReference type="RuleBase" id="RU361157"/>
    </source>
</evidence>
<evidence type="ECO:0000256" key="5">
    <source>
        <dbReference type="ARBA" id="ARBA00022519"/>
    </source>
</evidence>
<feature type="transmembrane region" description="Helical" evidence="9">
    <location>
        <begin position="75"/>
        <end position="97"/>
    </location>
</feature>
<comment type="similarity">
    <text evidence="2 9">Belongs to the ABC-2 integral membrane protein family.</text>
</comment>
<dbReference type="GO" id="GO:0005886">
    <property type="term" value="C:plasma membrane"/>
    <property type="evidence" value="ECO:0007669"/>
    <property type="project" value="UniProtKB-SubCell"/>
</dbReference>
<evidence type="ECO:0000256" key="4">
    <source>
        <dbReference type="ARBA" id="ARBA00022475"/>
    </source>
</evidence>
<feature type="transmembrane region" description="Helical" evidence="9">
    <location>
        <begin position="218"/>
        <end position="235"/>
    </location>
</feature>
<dbReference type="InterPro" id="IPR013525">
    <property type="entry name" value="ABC2_TM"/>
</dbReference>